<keyword evidence="3" id="KW-1185">Reference proteome</keyword>
<feature type="region of interest" description="Disordered" evidence="1">
    <location>
        <begin position="1"/>
        <end position="44"/>
    </location>
</feature>
<gene>
    <name evidence="2" type="ORF">GPUH_LOCUS12414</name>
</gene>
<organism evidence="4">
    <name type="scientific">Gongylonema pulchrum</name>
    <dbReference type="NCBI Taxonomy" id="637853"/>
    <lineage>
        <taxon>Eukaryota</taxon>
        <taxon>Metazoa</taxon>
        <taxon>Ecdysozoa</taxon>
        <taxon>Nematoda</taxon>
        <taxon>Chromadorea</taxon>
        <taxon>Rhabditida</taxon>
        <taxon>Spirurina</taxon>
        <taxon>Spiruromorpha</taxon>
        <taxon>Spiruroidea</taxon>
        <taxon>Gongylonematidae</taxon>
        <taxon>Gongylonema</taxon>
    </lineage>
</organism>
<dbReference type="Proteomes" id="UP000271098">
    <property type="component" value="Unassembled WGS sequence"/>
</dbReference>
<evidence type="ECO:0000256" key="1">
    <source>
        <dbReference type="SAM" id="MobiDB-lite"/>
    </source>
</evidence>
<reference evidence="4" key="1">
    <citation type="submission" date="2016-06" db="UniProtKB">
        <authorList>
            <consortium name="WormBaseParasite"/>
        </authorList>
    </citation>
    <scope>IDENTIFICATION</scope>
</reference>
<proteinExistence type="predicted"/>
<feature type="compositionally biased region" description="Polar residues" evidence="1">
    <location>
        <begin position="1"/>
        <end position="13"/>
    </location>
</feature>
<dbReference type="OrthoDB" id="5829582at2759"/>
<evidence type="ECO:0000313" key="3">
    <source>
        <dbReference type="Proteomes" id="UP000271098"/>
    </source>
</evidence>
<accession>A0A183DUM3</accession>
<feature type="region of interest" description="Disordered" evidence="1">
    <location>
        <begin position="249"/>
        <end position="339"/>
    </location>
</feature>
<dbReference type="AlphaFoldDB" id="A0A183DUM3"/>
<feature type="compositionally biased region" description="Low complexity" evidence="1">
    <location>
        <begin position="15"/>
        <end position="44"/>
    </location>
</feature>
<dbReference type="EMBL" id="UYRT01079294">
    <property type="protein sequence ID" value="VDN20406.1"/>
    <property type="molecule type" value="Genomic_DNA"/>
</dbReference>
<feature type="compositionally biased region" description="Basic and acidic residues" evidence="1">
    <location>
        <begin position="326"/>
        <end position="339"/>
    </location>
</feature>
<feature type="compositionally biased region" description="Pro residues" evidence="1">
    <location>
        <begin position="269"/>
        <end position="300"/>
    </location>
</feature>
<evidence type="ECO:0000313" key="4">
    <source>
        <dbReference type="WBParaSite" id="GPUH_0001242801-mRNA-1"/>
    </source>
</evidence>
<evidence type="ECO:0000313" key="2">
    <source>
        <dbReference type="EMBL" id="VDN20406.1"/>
    </source>
</evidence>
<dbReference type="WBParaSite" id="GPUH_0001242801-mRNA-1">
    <property type="protein sequence ID" value="GPUH_0001242801-mRNA-1"/>
    <property type="gene ID" value="GPUH_0001242801"/>
</dbReference>
<sequence length="339" mass="38292">MDKTTVANASQKDNAAATTTTTSTSKSTGASSSGPSVSGSLGSTSKCSTILETILCEMGQQKFECVQHSTDDTRWKFRHPNTPLLVEIDLRIYDDASAKCAHVTASIYHPSGRRFLEPVILKERSDDLREKVADWLVSPLKLALFGHENTFLRFLGNSSVAEHLFILLTPRSILRLERINKYALEVCRSSKLERVWQIFLERDFGKGIIIKKGESYREAYKRMYSEQAQRRRAAAIDYERYPVDPHWITDPNPSYPNRPRIDPDMPQGPFHPLPAHPFIPPMNPFPSVPRPGNPLEPNPLDPLRGSELLPSRPIRPSGMPRQLPRRGPDFQDRGFDGFV</sequence>
<protein>
    <submittedName>
        <fullName evidence="4">F-box domain-containing protein</fullName>
    </submittedName>
</protein>
<name>A0A183DUM3_9BILA</name>
<reference evidence="2 3" key="2">
    <citation type="submission" date="2018-11" db="EMBL/GenBank/DDBJ databases">
        <authorList>
            <consortium name="Pathogen Informatics"/>
        </authorList>
    </citation>
    <scope>NUCLEOTIDE SEQUENCE [LARGE SCALE GENOMIC DNA]</scope>
</reference>